<accession>A0A183BSS5</accession>
<protein>
    <submittedName>
        <fullName evidence="3">Uncharacterized protein</fullName>
    </submittedName>
</protein>
<reference evidence="2" key="2">
    <citation type="submission" date="2014-05" db="EMBL/GenBank/DDBJ databases">
        <title>The genome and life-stage specific transcriptomes of Globodera pallida elucidate key aspects of plant parasitism by a cyst nematode.</title>
        <authorList>
            <person name="Cotton J.A."/>
            <person name="Lilley C.J."/>
            <person name="Jones L.M."/>
            <person name="Kikuchi T."/>
            <person name="Reid A.J."/>
            <person name="Thorpe P."/>
            <person name="Tsai I.J."/>
            <person name="Beasley H."/>
            <person name="Blok V."/>
            <person name="Cock P.J.A."/>
            <person name="Van den Akker S.E."/>
            <person name="Holroyd N."/>
            <person name="Hunt M."/>
            <person name="Mantelin S."/>
            <person name="Naghra H."/>
            <person name="Pain A."/>
            <person name="Palomares-Rius J.E."/>
            <person name="Zarowiecki M."/>
            <person name="Berriman M."/>
            <person name="Jones J.T."/>
            <person name="Urwin P.E."/>
        </authorList>
    </citation>
    <scope>NUCLEOTIDE SEQUENCE [LARGE SCALE GENOMIC DNA]</scope>
    <source>
        <strain evidence="2">Lindley</strain>
    </source>
</reference>
<evidence type="ECO:0000256" key="1">
    <source>
        <dbReference type="SAM" id="MobiDB-lite"/>
    </source>
</evidence>
<sequence length="92" mass="9742">MAVSGAECGCFGSKPAPHTTGSGQQRQQQTPTSSRPYPLPVPTSGSLKGPALHPNTHPLPIPPLPPQAKLDNKLPMPVNKLRPPPKAKRKID</sequence>
<proteinExistence type="predicted"/>
<evidence type="ECO:0000313" key="3">
    <source>
        <dbReference type="WBParaSite" id="GPLIN_000366100"/>
    </source>
</evidence>
<dbReference type="Proteomes" id="UP000050741">
    <property type="component" value="Unassembled WGS sequence"/>
</dbReference>
<feature type="compositionally biased region" description="Low complexity" evidence="1">
    <location>
        <begin position="19"/>
        <end position="36"/>
    </location>
</feature>
<keyword evidence="2" id="KW-1185">Reference proteome</keyword>
<reference evidence="3" key="3">
    <citation type="submission" date="2016-06" db="UniProtKB">
        <authorList>
            <consortium name="WormBaseParasite"/>
        </authorList>
    </citation>
    <scope>IDENTIFICATION</scope>
</reference>
<dbReference type="AlphaFoldDB" id="A0A183BSS5"/>
<feature type="compositionally biased region" description="Pro residues" evidence="1">
    <location>
        <begin position="57"/>
        <end position="66"/>
    </location>
</feature>
<feature type="compositionally biased region" description="Basic residues" evidence="1">
    <location>
        <begin position="83"/>
        <end position="92"/>
    </location>
</feature>
<name>A0A183BSS5_GLOPA</name>
<dbReference type="WBParaSite" id="GPLIN_000366100">
    <property type="protein sequence ID" value="GPLIN_000366100"/>
    <property type="gene ID" value="GPLIN_000366100"/>
</dbReference>
<organism evidence="2 3">
    <name type="scientific">Globodera pallida</name>
    <name type="common">Potato cyst nematode worm</name>
    <name type="synonym">Heterodera pallida</name>
    <dbReference type="NCBI Taxonomy" id="36090"/>
    <lineage>
        <taxon>Eukaryota</taxon>
        <taxon>Metazoa</taxon>
        <taxon>Ecdysozoa</taxon>
        <taxon>Nematoda</taxon>
        <taxon>Chromadorea</taxon>
        <taxon>Rhabditida</taxon>
        <taxon>Tylenchina</taxon>
        <taxon>Tylenchomorpha</taxon>
        <taxon>Tylenchoidea</taxon>
        <taxon>Heteroderidae</taxon>
        <taxon>Heteroderinae</taxon>
        <taxon>Globodera</taxon>
    </lineage>
</organism>
<evidence type="ECO:0000313" key="2">
    <source>
        <dbReference type="Proteomes" id="UP000050741"/>
    </source>
</evidence>
<feature type="region of interest" description="Disordered" evidence="1">
    <location>
        <begin position="1"/>
        <end position="92"/>
    </location>
</feature>
<reference evidence="2" key="1">
    <citation type="submission" date="2013-12" db="EMBL/GenBank/DDBJ databases">
        <authorList>
            <person name="Aslett M."/>
        </authorList>
    </citation>
    <scope>NUCLEOTIDE SEQUENCE [LARGE SCALE GENOMIC DNA]</scope>
    <source>
        <strain evidence="2">Lindley</strain>
    </source>
</reference>